<dbReference type="Pfam" id="PF08548">
    <property type="entry name" value="Peptidase_M10_C"/>
    <property type="match status" value="1"/>
</dbReference>
<sequence>MNDIDLIVSSVTAPLYVTLNQTIAVSWTVTNQGTDSVLANYWDDSVYISDDQFFDYSDTQLASRSAVEDTPLASGGSYTATQGISIPNYVATGDRYLLFVAGSIQSETNEDNNVFAQAITINAPDLVITAANAPTTATLGETISVSWTVKNQGLVSASSDWYDRVYISDDQFFDSSDTYLTDRYTGENTPLAAAGSYTATQDISIRGYGKIGDRYLLFVADGGNYQGETNEDNNVFAQAITTNAPDLVITAANAPTTAALGETISVSWTVKNQGLVSAFADWYDSVYISDDQFFDYSDSELTYRDTGENTPLAAAGSYTATQDISIPDYGKIGDRYLLFVADRGDYGYNYQGETNEDNNVFAQAITINAPDLVITAANAPITAGLGETISVSWTVKNQGLVSAFADWYDRVYISDDQFFDSSDTYLTDRYTGENTPLAAAGSYTATQDISIPDYGKIGDRYLLFVADKGDYGYGNYQGETNETNNVFAQAITINAPDLVITAANAPTTAALGETISVSWTVKNQGLVSAFADWNDAVYISDDQFFDSSDTYLTDRYTGENTPLAAAGSYTATQDISIPDYGYGKIGDRYLLFVADKGDYGYGNYQGETNETNNVFAQAITINAPDLVITAANAPTTATLGETISVSWTVKNQGLVSAFADWYDRVYISDDQFFDYSDTQLADRYTGENTPLAAAGSYTATQDISIPNTVAGGDRYLLFVADRGYYGDSNQGETNEDNNVFAQAITINAPDLVITAANAPTTATLGETISVSWTVKNQGTVSAFANWYDSVYISDDQFFDGGDTYLTQRYRGENTPLGAADSYTATQDISIPNTVAGGDRYLLFVTDRGDYGSNQSETNEDNNVFAQAITINAPDLVITAANAPTTATLGETISVSWTVKNQGTVSAFANWYDSVYISDDQFFDGGDTQLADRYTGENTPLAAAGSYTATQDISIFNTVAGGDRYLLFVADRGDYGSNQSETNEDNNVFAQAITINAPDLVITAANAPTTAALGETISVSWTVKNQGLVSAFAALGDSVYISDDQFFDYSDTLLAVSYRGENTPLAAAGSYTATQDISIPDYGKIGDRYLLFVADRGDYDYGSYQGETNEDNNVFAQAITINAPDLVITAANAPTTATLGETISVSWTVKNQGTVSAFANWYDSVYISDDQFFDGGDTQLADRYTGENTPLAAAGSYTATQDISIPNTVAGGDRYLLFVADIYNYQGETNEDNNIQAVAISLYAQDQIFNGTSSRDTLTGNDSNNLITGSQGADTLTGGAGSDRFVYTSIRDAGDTITDFVAGTDKIDLSQFLQSLSLENLDYTTATTQGYLSFGSVLSNTTVLIDLDGTAGRARPTPLLTVTGVSQSTLAQSDNFVF</sequence>
<feature type="domain" description="CARDB" evidence="4">
    <location>
        <begin position="123"/>
        <end position="237"/>
    </location>
</feature>
<feature type="domain" description="CARDB" evidence="4">
    <location>
        <begin position="623"/>
        <end position="741"/>
    </location>
</feature>
<feature type="domain" description="CARDB" evidence="4">
    <location>
        <begin position="996"/>
        <end position="1115"/>
    </location>
</feature>
<accession>A0A5P8WFS9</accession>
<dbReference type="SUPFAM" id="SSF51120">
    <property type="entry name" value="beta-Roll"/>
    <property type="match status" value="1"/>
</dbReference>
<dbReference type="InterPro" id="IPR011635">
    <property type="entry name" value="CARDB"/>
</dbReference>
<feature type="domain" description="CARDB" evidence="4">
    <location>
        <begin position="244"/>
        <end position="362"/>
    </location>
</feature>
<feature type="domain" description="CARDB" evidence="4">
    <location>
        <begin position="748"/>
        <end position="865"/>
    </location>
</feature>
<evidence type="ECO:0000313" key="7">
    <source>
        <dbReference type="Proteomes" id="UP000326678"/>
    </source>
</evidence>
<keyword evidence="2" id="KW-0964">Secreted</keyword>
<gene>
    <name evidence="6" type="ORF">GXM_08520</name>
</gene>
<dbReference type="InterPro" id="IPR011049">
    <property type="entry name" value="Serralysin-like_metalloprot_C"/>
</dbReference>
<name>A0A5P8WFS9_9NOSO</name>
<dbReference type="KEGG" id="nsh:GXM_08520"/>
<reference evidence="6 7" key="1">
    <citation type="submission" date="2019-10" db="EMBL/GenBank/DDBJ databases">
        <title>Genomic and transcriptomic insights into the perfect genentic adaptation of a filamentous nitrogen-fixing cyanobacterium to rice fields.</title>
        <authorList>
            <person name="Chen Z."/>
        </authorList>
    </citation>
    <scope>NUCLEOTIDE SEQUENCE [LARGE SCALE GENOMIC DNA]</scope>
    <source>
        <strain evidence="6">CCNUC1</strain>
    </source>
</reference>
<feature type="domain" description="CARDB" evidence="4">
    <location>
        <begin position="369"/>
        <end position="488"/>
    </location>
</feature>
<dbReference type="InterPro" id="IPR013783">
    <property type="entry name" value="Ig-like_fold"/>
</dbReference>
<keyword evidence="3" id="KW-0677">Repeat</keyword>
<dbReference type="RefSeq" id="WP_152591736.1">
    <property type="nucleotide sequence ID" value="NZ_CP045227.1"/>
</dbReference>
<dbReference type="Gene3D" id="2.60.40.10">
    <property type="entry name" value="Immunoglobulins"/>
    <property type="match status" value="10"/>
</dbReference>
<evidence type="ECO:0000259" key="5">
    <source>
        <dbReference type="Pfam" id="PF08548"/>
    </source>
</evidence>
<evidence type="ECO:0000256" key="3">
    <source>
        <dbReference type="ARBA" id="ARBA00022737"/>
    </source>
</evidence>
<organism evidence="6 7">
    <name type="scientific">Nostoc sphaeroides CCNUC1</name>
    <dbReference type="NCBI Taxonomy" id="2653204"/>
    <lineage>
        <taxon>Bacteria</taxon>
        <taxon>Bacillati</taxon>
        <taxon>Cyanobacteriota</taxon>
        <taxon>Cyanophyceae</taxon>
        <taxon>Nostocales</taxon>
        <taxon>Nostocaceae</taxon>
        <taxon>Nostoc</taxon>
    </lineage>
</organism>
<feature type="domain" description="CARDB" evidence="4">
    <location>
        <begin position="872"/>
        <end position="989"/>
    </location>
</feature>
<evidence type="ECO:0000256" key="2">
    <source>
        <dbReference type="ARBA" id="ARBA00022525"/>
    </source>
</evidence>
<feature type="domain" description="CARDB" evidence="4">
    <location>
        <begin position="1122"/>
        <end position="1235"/>
    </location>
</feature>
<feature type="domain" description="Peptidase M10 serralysin C-terminal" evidence="5">
    <location>
        <begin position="1263"/>
        <end position="1350"/>
    </location>
</feature>
<dbReference type="Proteomes" id="UP000326678">
    <property type="component" value="Chromosome Gxm2"/>
</dbReference>
<evidence type="ECO:0000259" key="4">
    <source>
        <dbReference type="Pfam" id="PF07705"/>
    </source>
</evidence>
<feature type="domain" description="CARDB" evidence="4">
    <location>
        <begin position="495"/>
        <end position="616"/>
    </location>
</feature>
<dbReference type="Gene3D" id="2.150.10.10">
    <property type="entry name" value="Serralysin-like metalloprotease, C-terminal"/>
    <property type="match status" value="1"/>
</dbReference>
<evidence type="ECO:0000313" key="6">
    <source>
        <dbReference type="EMBL" id="QFS51026.1"/>
    </source>
</evidence>
<protein>
    <submittedName>
        <fullName evidence="6">Type I secretion C-terminal target domain-containing protein</fullName>
    </submittedName>
</protein>
<dbReference type="Pfam" id="PF07705">
    <property type="entry name" value="CARDB"/>
    <property type="match status" value="10"/>
</dbReference>
<proteinExistence type="predicted"/>
<dbReference type="InterPro" id="IPR013858">
    <property type="entry name" value="Peptidase_M10B_C"/>
</dbReference>
<comment type="subcellular location">
    <subcellularLocation>
        <location evidence="1">Secreted</location>
    </subcellularLocation>
</comment>
<dbReference type="EMBL" id="CP045227">
    <property type="protein sequence ID" value="QFS51026.1"/>
    <property type="molecule type" value="Genomic_DNA"/>
</dbReference>
<keyword evidence="7" id="KW-1185">Reference proteome</keyword>
<feature type="domain" description="CARDB" evidence="4">
    <location>
        <begin position="5"/>
        <end position="116"/>
    </location>
</feature>
<dbReference type="GO" id="GO:0005615">
    <property type="term" value="C:extracellular space"/>
    <property type="evidence" value="ECO:0007669"/>
    <property type="project" value="InterPro"/>
</dbReference>
<dbReference type="GO" id="GO:0005509">
    <property type="term" value="F:calcium ion binding"/>
    <property type="evidence" value="ECO:0007669"/>
    <property type="project" value="InterPro"/>
</dbReference>
<evidence type="ECO:0000256" key="1">
    <source>
        <dbReference type="ARBA" id="ARBA00004613"/>
    </source>
</evidence>